<accession>A0A9D2GV85</accession>
<gene>
    <name evidence="3" type="ORF">H9807_00595</name>
</gene>
<evidence type="ECO:0000313" key="3">
    <source>
        <dbReference type="EMBL" id="HIZ90612.1"/>
    </source>
</evidence>
<evidence type="ECO:0000256" key="1">
    <source>
        <dbReference type="SAM" id="Phobius"/>
    </source>
</evidence>
<dbReference type="AlphaFoldDB" id="A0A9D2GV85"/>
<dbReference type="Pfam" id="PF03959">
    <property type="entry name" value="FSH1"/>
    <property type="match status" value="1"/>
</dbReference>
<keyword evidence="3" id="KW-0378">Hydrolase</keyword>
<dbReference type="EMBL" id="DXAV01000008">
    <property type="protein sequence ID" value="HIZ90612.1"/>
    <property type="molecule type" value="Genomic_DNA"/>
</dbReference>
<keyword evidence="1" id="KW-0812">Transmembrane</keyword>
<reference evidence="3" key="2">
    <citation type="submission" date="2021-04" db="EMBL/GenBank/DDBJ databases">
        <authorList>
            <person name="Gilroy R."/>
        </authorList>
    </citation>
    <scope>NUCLEOTIDE SEQUENCE</scope>
    <source>
        <strain evidence="3">CHK118-2852</strain>
    </source>
</reference>
<evidence type="ECO:0000313" key="4">
    <source>
        <dbReference type="Proteomes" id="UP000824108"/>
    </source>
</evidence>
<dbReference type="Proteomes" id="UP000824108">
    <property type="component" value="Unassembled WGS sequence"/>
</dbReference>
<comment type="caution">
    <text evidence="3">The sequence shown here is derived from an EMBL/GenBank/DDBJ whole genome shotgun (WGS) entry which is preliminary data.</text>
</comment>
<dbReference type="GO" id="GO:0016787">
    <property type="term" value="F:hydrolase activity"/>
    <property type="evidence" value="ECO:0007669"/>
    <property type="project" value="UniProtKB-KW"/>
</dbReference>
<feature type="transmembrane region" description="Helical" evidence="1">
    <location>
        <begin position="7"/>
        <end position="27"/>
    </location>
</feature>
<keyword evidence="1" id="KW-0472">Membrane</keyword>
<keyword evidence="1" id="KW-1133">Transmembrane helix</keyword>
<dbReference type="InterPro" id="IPR029058">
    <property type="entry name" value="AB_hydrolase_fold"/>
</dbReference>
<feature type="domain" description="Serine hydrolase" evidence="2">
    <location>
        <begin position="170"/>
        <end position="291"/>
    </location>
</feature>
<dbReference type="Gene3D" id="3.40.50.1820">
    <property type="entry name" value="alpha/beta hydrolase"/>
    <property type="match status" value="1"/>
</dbReference>
<dbReference type="InterPro" id="IPR005645">
    <property type="entry name" value="FSH-like_dom"/>
</dbReference>
<dbReference type="PANTHER" id="PTHR43358:SF4">
    <property type="entry name" value="ALPHA_BETA HYDROLASE FOLD-1 DOMAIN-CONTAINING PROTEIN"/>
    <property type="match status" value="1"/>
</dbReference>
<sequence>MRRSIKYGLTTVIALAATLLCAGYYMLGYALKPDELVTRSRDIEGSLRYVTETYPDVGRWMDSLQTAGALHNLYIENEEGTRLHALYVPAADSTRRTAVIVHGYTDNSIRMMMIGYLYSRQLGYNILLPDLYGHGMSEGTEVQMGWKDRLDVLRWMEEANHLFGGNTQMVVHGISMGAATTMMVSGEVEHGLHQQPFVKCFVEDCGYTSAWDEFRGELKNQFHLPAFPLLHVASALCRLEYGWTFNEASALEQVKKCTLPMLFIHGDADTFVPTWMVHPLYEAKPQPKELWIVPDAEHAVAYKENTEAYTRKVSEFVGTYIH</sequence>
<name>A0A9D2GV85_9BACE</name>
<reference evidence="3" key="1">
    <citation type="journal article" date="2021" name="PeerJ">
        <title>Extensive microbial diversity within the chicken gut microbiome revealed by metagenomics and culture.</title>
        <authorList>
            <person name="Gilroy R."/>
            <person name="Ravi A."/>
            <person name="Getino M."/>
            <person name="Pursley I."/>
            <person name="Horton D.L."/>
            <person name="Alikhan N.F."/>
            <person name="Baker D."/>
            <person name="Gharbi K."/>
            <person name="Hall N."/>
            <person name="Watson M."/>
            <person name="Adriaenssens E.M."/>
            <person name="Foster-Nyarko E."/>
            <person name="Jarju S."/>
            <person name="Secka A."/>
            <person name="Antonio M."/>
            <person name="Oren A."/>
            <person name="Chaudhuri R.R."/>
            <person name="La Ragione R."/>
            <person name="Hildebrand F."/>
            <person name="Pallen M.J."/>
        </authorList>
    </citation>
    <scope>NUCLEOTIDE SEQUENCE</scope>
    <source>
        <strain evidence="3">CHK118-2852</strain>
    </source>
</reference>
<evidence type="ECO:0000259" key="2">
    <source>
        <dbReference type="Pfam" id="PF03959"/>
    </source>
</evidence>
<proteinExistence type="predicted"/>
<organism evidence="3 4">
    <name type="scientific">Candidatus Bacteroides merdavium</name>
    <dbReference type="NCBI Taxonomy" id="2838472"/>
    <lineage>
        <taxon>Bacteria</taxon>
        <taxon>Pseudomonadati</taxon>
        <taxon>Bacteroidota</taxon>
        <taxon>Bacteroidia</taxon>
        <taxon>Bacteroidales</taxon>
        <taxon>Bacteroidaceae</taxon>
        <taxon>Bacteroides</taxon>
    </lineage>
</organism>
<dbReference type="InterPro" id="IPR052920">
    <property type="entry name" value="DNA-binding_regulatory"/>
</dbReference>
<dbReference type="SUPFAM" id="SSF53474">
    <property type="entry name" value="alpha/beta-Hydrolases"/>
    <property type="match status" value="1"/>
</dbReference>
<dbReference type="PANTHER" id="PTHR43358">
    <property type="entry name" value="ALPHA/BETA-HYDROLASE"/>
    <property type="match status" value="1"/>
</dbReference>
<protein>
    <submittedName>
        <fullName evidence="3">Alpha/beta hydrolase</fullName>
    </submittedName>
</protein>